<dbReference type="PANTHER" id="PTHR10545">
    <property type="entry name" value="DIAMINE N-ACETYLTRANSFERASE"/>
    <property type="match status" value="1"/>
</dbReference>
<dbReference type="AlphaFoldDB" id="A0A5K7X6V8"/>
<sequence length="162" mass="18022">MSVEIRPAAVADLPAMLVLVRELAEYERLAHAMVATVESFEAALFGERPTAEALVAHVDGEMVGYAIYFQNFSTFVGRAGIYLEDLYVRPERRGGGIGKKLLARVAQVAAERQCQRLEWVVLDWNKPSIEFYKSLGAEPLDEWTIFRMTPEAIKKLAGSSTA</sequence>
<keyword evidence="2 5" id="KW-0808">Transferase</keyword>
<comment type="similarity">
    <text evidence="1">Belongs to the acetyltransferase family.</text>
</comment>
<accession>A0A5K7X6V8</accession>
<keyword evidence="3" id="KW-0012">Acyltransferase</keyword>
<dbReference type="EMBL" id="AP021861">
    <property type="protein sequence ID" value="BBO32464.1"/>
    <property type="molecule type" value="Genomic_DNA"/>
</dbReference>
<proteinExistence type="inferred from homology"/>
<dbReference type="SUPFAM" id="SSF55729">
    <property type="entry name" value="Acyl-CoA N-acyltransferases (Nat)"/>
    <property type="match status" value="1"/>
</dbReference>
<dbReference type="Gene3D" id="3.40.630.30">
    <property type="match status" value="1"/>
</dbReference>
<evidence type="ECO:0000256" key="3">
    <source>
        <dbReference type="ARBA" id="ARBA00023315"/>
    </source>
</evidence>
<evidence type="ECO:0000313" key="6">
    <source>
        <dbReference type="Proteomes" id="UP000326837"/>
    </source>
</evidence>
<evidence type="ECO:0000259" key="4">
    <source>
        <dbReference type="PROSITE" id="PS51186"/>
    </source>
</evidence>
<dbReference type="PANTHER" id="PTHR10545:SF29">
    <property type="entry name" value="GH14572P-RELATED"/>
    <property type="match status" value="1"/>
</dbReference>
<dbReference type="InterPro" id="IPR051016">
    <property type="entry name" value="Diverse_Substrate_AcTransf"/>
</dbReference>
<name>A0A5K7X6V8_9BACT</name>
<protein>
    <submittedName>
        <fullName evidence="5">Acetyltransferase</fullName>
    </submittedName>
</protein>
<dbReference type="InterPro" id="IPR016181">
    <property type="entry name" value="Acyl_CoA_acyltransferase"/>
</dbReference>
<dbReference type="RefSeq" id="WP_152098425.1">
    <property type="nucleotide sequence ID" value="NZ_AP021861.1"/>
</dbReference>
<evidence type="ECO:0000256" key="1">
    <source>
        <dbReference type="ARBA" id="ARBA00008694"/>
    </source>
</evidence>
<dbReference type="FunFam" id="3.40.630.30:FF:000064">
    <property type="entry name" value="GNAT family acetyltransferase"/>
    <property type="match status" value="1"/>
</dbReference>
<evidence type="ECO:0000313" key="5">
    <source>
        <dbReference type="EMBL" id="BBO32464.1"/>
    </source>
</evidence>
<organism evidence="5 6">
    <name type="scientific">Lacipirellula parvula</name>
    <dbReference type="NCBI Taxonomy" id="2650471"/>
    <lineage>
        <taxon>Bacteria</taxon>
        <taxon>Pseudomonadati</taxon>
        <taxon>Planctomycetota</taxon>
        <taxon>Planctomycetia</taxon>
        <taxon>Pirellulales</taxon>
        <taxon>Lacipirellulaceae</taxon>
        <taxon>Lacipirellula</taxon>
    </lineage>
</organism>
<dbReference type="CDD" id="cd04301">
    <property type="entry name" value="NAT_SF"/>
    <property type="match status" value="1"/>
</dbReference>
<evidence type="ECO:0000256" key="2">
    <source>
        <dbReference type="ARBA" id="ARBA00022679"/>
    </source>
</evidence>
<keyword evidence="6" id="KW-1185">Reference proteome</keyword>
<dbReference type="GO" id="GO:0008080">
    <property type="term" value="F:N-acetyltransferase activity"/>
    <property type="evidence" value="ECO:0007669"/>
    <property type="project" value="UniProtKB-ARBA"/>
</dbReference>
<dbReference type="KEGG" id="lpav:PLANPX_2076"/>
<dbReference type="InterPro" id="IPR000182">
    <property type="entry name" value="GNAT_dom"/>
</dbReference>
<reference evidence="6" key="1">
    <citation type="submission" date="2019-10" db="EMBL/GenBank/DDBJ databases">
        <title>Lacipirellula parvula gen. nov., sp. nov., representing a lineage of planctomycetes widespread in freshwater anoxic habitats, and description of the family Lacipirellulaceae.</title>
        <authorList>
            <person name="Dedysh S.N."/>
            <person name="Kulichevskaya I.S."/>
            <person name="Beletsky A.V."/>
            <person name="Rakitin A.L."/>
            <person name="Mardanov A.V."/>
            <person name="Ivanova A.A."/>
            <person name="Saltykova V.X."/>
            <person name="Rijpstra W.I.C."/>
            <person name="Sinninghe Damste J.S."/>
            <person name="Ravin N.V."/>
        </authorList>
    </citation>
    <scope>NUCLEOTIDE SEQUENCE [LARGE SCALE GENOMIC DNA]</scope>
    <source>
        <strain evidence="6">PX69</strain>
    </source>
</reference>
<dbReference type="Pfam" id="PF00583">
    <property type="entry name" value="Acetyltransf_1"/>
    <property type="match status" value="1"/>
</dbReference>
<dbReference type="Proteomes" id="UP000326837">
    <property type="component" value="Chromosome"/>
</dbReference>
<feature type="domain" description="N-acetyltransferase" evidence="4">
    <location>
        <begin position="3"/>
        <end position="153"/>
    </location>
</feature>
<dbReference type="PROSITE" id="PS51186">
    <property type="entry name" value="GNAT"/>
    <property type="match status" value="1"/>
</dbReference>
<gene>
    <name evidence="5" type="ORF">PLANPX_2076</name>
</gene>